<keyword evidence="2" id="KW-0732">Signal</keyword>
<evidence type="ECO:0000313" key="4">
    <source>
        <dbReference type="Proteomes" id="UP000703893"/>
    </source>
</evidence>
<dbReference type="EMBL" id="VGJX01000131">
    <property type="protein sequence ID" value="MBM3274136.1"/>
    <property type="molecule type" value="Genomic_DNA"/>
</dbReference>
<name>A0A937X191_9BACT</name>
<dbReference type="AlphaFoldDB" id="A0A937X191"/>
<dbReference type="InterPro" id="IPR014917">
    <property type="entry name" value="DUF1800"/>
</dbReference>
<dbReference type="Pfam" id="PF08811">
    <property type="entry name" value="DUF1800"/>
    <property type="match status" value="1"/>
</dbReference>
<organism evidence="3 4">
    <name type="scientific">Candidatus Tanganyikabacteria bacterium</name>
    <dbReference type="NCBI Taxonomy" id="2961651"/>
    <lineage>
        <taxon>Bacteria</taxon>
        <taxon>Bacillati</taxon>
        <taxon>Candidatus Sericytochromatia</taxon>
        <taxon>Candidatus Tanganyikabacteria</taxon>
    </lineage>
</organism>
<evidence type="ECO:0000256" key="1">
    <source>
        <dbReference type="SAM" id="MobiDB-lite"/>
    </source>
</evidence>
<sequence>MLKIVVLNSGIAFVLALALSGDAVAKPSAFHVLNRLGYGPLPGQIQEVEREGTDRWIAGQLAPGQESQALADRLAALDALGKTPGQLAREFPNPGPKADPARESMEFAPPRRRPGEIAQQLAQAKLLRAVYGRRALDEAMVDFWFNHFNVTAQKGQIKWLIASYEQDVIRPRTMGKFRDLLGAVAHSPAMLYYLDNAQSVAEGAARAGKKRGLNENYARELLELHTLGVDGGYSQTDVREAARILTGWSAERVRDGEPAFVFRAKLHDRGAKRVLGQEFPAGRGQDEGERLLDMLAAHPSTATFIAGKLVRRFVSDNPPGDLVARAAARFEASGGDIRQTLSLILSGPEFAGSATHKTKTPFEFVASALRA</sequence>
<evidence type="ECO:0000256" key="2">
    <source>
        <dbReference type="SAM" id="SignalP"/>
    </source>
</evidence>
<feature type="region of interest" description="Disordered" evidence="1">
    <location>
        <begin position="85"/>
        <end position="114"/>
    </location>
</feature>
<protein>
    <submittedName>
        <fullName evidence="3">DUF1800 domain-containing protein</fullName>
    </submittedName>
</protein>
<proteinExistence type="predicted"/>
<accession>A0A937X191</accession>
<gene>
    <name evidence="3" type="ORF">FJZ00_03220</name>
</gene>
<evidence type="ECO:0000313" key="3">
    <source>
        <dbReference type="EMBL" id="MBM3274136.1"/>
    </source>
</evidence>
<comment type="caution">
    <text evidence="3">The sequence shown here is derived from an EMBL/GenBank/DDBJ whole genome shotgun (WGS) entry which is preliminary data.</text>
</comment>
<feature type="signal peptide" evidence="2">
    <location>
        <begin position="1"/>
        <end position="25"/>
    </location>
</feature>
<feature type="chain" id="PRO_5037343248" evidence="2">
    <location>
        <begin position="26"/>
        <end position="371"/>
    </location>
</feature>
<reference evidence="3 4" key="1">
    <citation type="submission" date="2019-03" db="EMBL/GenBank/DDBJ databases">
        <title>Lake Tanganyika Metagenome-Assembled Genomes (MAGs).</title>
        <authorList>
            <person name="Tran P."/>
        </authorList>
    </citation>
    <scope>NUCLEOTIDE SEQUENCE [LARGE SCALE GENOMIC DNA]</scope>
    <source>
        <strain evidence="3">K_DeepCast_65m_m2_236</strain>
    </source>
</reference>
<dbReference type="Proteomes" id="UP000703893">
    <property type="component" value="Unassembled WGS sequence"/>
</dbReference>
<feature type="non-terminal residue" evidence="3">
    <location>
        <position position="371"/>
    </location>
</feature>